<dbReference type="RefSeq" id="WP_054583933.1">
    <property type="nucleotide sequence ID" value="NZ_LGUC01000001.1"/>
</dbReference>
<evidence type="ECO:0000256" key="1">
    <source>
        <dbReference type="SAM" id="Phobius"/>
    </source>
</evidence>
<keyword evidence="1" id="KW-0472">Membrane</keyword>
<feature type="domain" description="Inner membrane protein YgaP-like transmembrane" evidence="2">
    <location>
        <begin position="1"/>
        <end position="68"/>
    </location>
</feature>
<dbReference type="InterPro" id="IPR021309">
    <property type="entry name" value="YgaP-like_TM"/>
</dbReference>
<accession>A0A0P7GZV7</accession>
<proteinExistence type="predicted"/>
<keyword evidence="4" id="KW-1185">Reference proteome</keyword>
<organism evidence="3 4">
    <name type="scientific">Halolamina pelagica</name>
    <dbReference type="NCBI Taxonomy" id="699431"/>
    <lineage>
        <taxon>Archaea</taxon>
        <taxon>Methanobacteriati</taxon>
        <taxon>Methanobacteriota</taxon>
        <taxon>Stenosarchaea group</taxon>
        <taxon>Halobacteria</taxon>
        <taxon>Halobacteriales</taxon>
        <taxon>Haloferacaceae</taxon>
    </lineage>
</organism>
<keyword evidence="1" id="KW-0812">Transmembrane</keyword>
<feature type="transmembrane region" description="Helical" evidence="1">
    <location>
        <begin position="35"/>
        <end position="54"/>
    </location>
</feature>
<gene>
    <name evidence="3" type="ORF">SY89_01990</name>
</gene>
<protein>
    <recommendedName>
        <fullName evidence="2">Inner membrane protein YgaP-like transmembrane domain-containing protein</fullName>
    </recommendedName>
</protein>
<sequence>MDKNVGGFDRTARLVAGPLLALVGVAALLDTIPGGMAVGAVLLVVGAVLTGTGLTQRCLIHRVFGFDTFSGR</sequence>
<evidence type="ECO:0000259" key="2">
    <source>
        <dbReference type="Pfam" id="PF11127"/>
    </source>
</evidence>
<evidence type="ECO:0000313" key="4">
    <source>
        <dbReference type="Proteomes" id="UP000050535"/>
    </source>
</evidence>
<reference evidence="4" key="1">
    <citation type="submission" date="2013-11" db="EMBL/GenBank/DDBJ databases">
        <authorList>
            <person name="Hoang H.T."/>
            <person name="Killian M.L."/>
            <person name="Madson D.M."/>
            <person name="Arruda P.H.E."/>
            <person name="Sun D."/>
            <person name="Schwartz K.J."/>
            <person name="Yoon K."/>
        </authorList>
    </citation>
    <scope>NUCLEOTIDE SEQUENCE [LARGE SCALE GENOMIC DNA]</scope>
    <source>
        <strain evidence="4">CDK2</strain>
    </source>
</reference>
<comment type="caution">
    <text evidence="3">The sequence shown here is derived from an EMBL/GenBank/DDBJ whole genome shotgun (WGS) entry which is preliminary data.</text>
</comment>
<dbReference type="Proteomes" id="UP000050535">
    <property type="component" value="Unassembled WGS sequence"/>
</dbReference>
<dbReference type="Pfam" id="PF11127">
    <property type="entry name" value="YgaP-like_TM"/>
    <property type="match status" value="1"/>
</dbReference>
<dbReference type="EMBL" id="LGUC01000001">
    <property type="protein sequence ID" value="KPN31247.1"/>
    <property type="molecule type" value="Genomic_DNA"/>
</dbReference>
<dbReference type="AlphaFoldDB" id="A0A0P7GZV7"/>
<keyword evidence="1" id="KW-1133">Transmembrane helix</keyword>
<evidence type="ECO:0000313" key="3">
    <source>
        <dbReference type="EMBL" id="KPN31247.1"/>
    </source>
</evidence>
<feature type="transmembrane region" description="Helical" evidence="1">
    <location>
        <begin position="12"/>
        <end position="29"/>
    </location>
</feature>
<name>A0A0P7GZV7_9EURY</name>